<keyword evidence="2" id="KW-0812">Transmembrane</keyword>
<proteinExistence type="predicted"/>
<feature type="transmembrane region" description="Helical" evidence="2">
    <location>
        <begin position="121"/>
        <end position="140"/>
    </location>
</feature>
<accession>A0AAD7BV94</accession>
<gene>
    <name evidence="3" type="ORF">B0H17DRAFT_1150085</name>
</gene>
<name>A0AAD7BV94_MYCRO</name>
<feature type="compositionally biased region" description="Basic residues" evidence="1">
    <location>
        <begin position="42"/>
        <end position="51"/>
    </location>
</feature>
<evidence type="ECO:0000256" key="2">
    <source>
        <dbReference type="SAM" id="Phobius"/>
    </source>
</evidence>
<feature type="compositionally biased region" description="Basic and acidic residues" evidence="1">
    <location>
        <begin position="20"/>
        <end position="41"/>
    </location>
</feature>
<evidence type="ECO:0000256" key="1">
    <source>
        <dbReference type="SAM" id="MobiDB-lite"/>
    </source>
</evidence>
<protein>
    <submittedName>
        <fullName evidence="3">Uncharacterized protein</fullName>
    </submittedName>
</protein>
<organism evidence="3 4">
    <name type="scientific">Mycena rosella</name>
    <name type="common">Pink bonnet</name>
    <name type="synonym">Agaricus rosellus</name>
    <dbReference type="NCBI Taxonomy" id="1033263"/>
    <lineage>
        <taxon>Eukaryota</taxon>
        <taxon>Fungi</taxon>
        <taxon>Dikarya</taxon>
        <taxon>Basidiomycota</taxon>
        <taxon>Agaricomycotina</taxon>
        <taxon>Agaricomycetes</taxon>
        <taxon>Agaricomycetidae</taxon>
        <taxon>Agaricales</taxon>
        <taxon>Marasmiineae</taxon>
        <taxon>Mycenaceae</taxon>
        <taxon>Mycena</taxon>
    </lineage>
</organism>
<feature type="region of interest" description="Disordered" evidence="1">
    <location>
        <begin position="1"/>
        <end position="62"/>
    </location>
</feature>
<sequence>MTGCTKVGRGENAEYGENESPERGIETEEREDGNEHTGEGKNRRRTSRRTQTRGMRDGGTEEMLGVPVQIKEKEKEREKGVALIRDGAPKEEAICSWREREHVSSCTAWVDSGSMSVVSDCIFALVVVVGGGGGSVADVMSSVGDGASQPAIYHSVSIISCLAKCYLSLGLAYGRIYHLRNGRQGHFPNPVPTSWWHPVRPIRERKFVKKD</sequence>
<dbReference type="Proteomes" id="UP001221757">
    <property type="component" value="Unassembled WGS sequence"/>
</dbReference>
<keyword evidence="2" id="KW-1133">Transmembrane helix</keyword>
<dbReference type="EMBL" id="JARKIE010000502">
    <property type="protein sequence ID" value="KAJ7631818.1"/>
    <property type="molecule type" value="Genomic_DNA"/>
</dbReference>
<evidence type="ECO:0000313" key="4">
    <source>
        <dbReference type="Proteomes" id="UP001221757"/>
    </source>
</evidence>
<evidence type="ECO:0000313" key="3">
    <source>
        <dbReference type="EMBL" id="KAJ7631818.1"/>
    </source>
</evidence>
<reference evidence="3" key="1">
    <citation type="submission" date="2023-03" db="EMBL/GenBank/DDBJ databases">
        <title>Massive genome expansion in bonnet fungi (Mycena s.s.) driven by repeated elements and novel gene families across ecological guilds.</title>
        <authorList>
            <consortium name="Lawrence Berkeley National Laboratory"/>
            <person name="Harder C.B."/>
            <person name="Miyauchi S."/>
            <person name="Viragh M."/>
            <person name="Kuo A."/>
            <person name="Thoen E."/>
            <person name="Andreopoulos B."/>
            <person name="Lu D."/>
            <person name="Skrede I."/>
            <person name="Drula E."/>
            <person name="Henrissat B."/>
            <person name="Morin E."/>
            <person name="Kohler A."/>
            <person name="Barry K."/>
            <person name="LaButti K."/>
            <person name="Morin E."/>
            <person name="Salamov A."/>
            <person name="Lipzen A."/>
            <person name="Mereny Z."/>
            <person name="Hegedus B."/>
            <person name="Baldrian P."/>
            <person name="Stursova M."/>
            <person name="Weitz H."/>
            <person name="Taylor A."/>
            <person name="Grigoriev I.V."/>
            <person name="Nagy L.G."/>
            <person name="Martin F."/>
            <person name="Kauserud H."/>
        </authorList>
    </citation>
    <scope>NUCLEOTIDE SEQUENCE</scope>
    <source>
        <strain evidence="3">CBHHK067</strain>
    </source>
</reference>
<keyword evidence="4" id="KW-1185">Reference proteome</keyword>
<feature type="transmembrane region" description="Helical" evidence="2">
    <location>
        <begin position="152"/>
        <end position="173"/>
    </location>
</feature>
<comment type="caution">
    <text evidence="3">The sequence shown here is derived from an EMBL/GenBank/DDBJ whole genome shotgun (WGS) entry which is preliminary data.</text>
</comment>
<dbReference type="AlphaFoldDB" id="A0AAD7BV94"/>
<keyword evidence="2" id="KW-0472">Membrane</keyword>